<evidence type="ECO:0000256" key="1">
    <source>
        <dbReference type="SAM" id="MobiDB-lite"/>
    </source>
</evidence>
<dbReference type="Pfam" id="PF13911">
    <property type="entry name" value="AhpC-TSA_2"/>
    <property type="match status" value="1"/>
</dbReference>
<dbReference type="InterPro" id="IPR036249">
    <property type="entry name" value="Thioredoxin-like_sf"/>
</dbReference>
<feature type="region of interest" description="Disordered" evidence="1">
    <location>
        <begin position="1"/>
        <end position="24"/>
    </location>
</feature>
<protein>
    <submittedName>
        <fullName evidence="2">AhpC/TSA antioxidant enzyme-domain-containing protein</fullName>
    </submittedName>
</protein>
<reference evidence="2 3" key="1">
    <citation type="submission" date="2017-12" db="EMBL/GenBank/DDBJ databases">
        <authorList>
            <consortium name="DOE Joint Genome Institute"/>
            <person name="Haridas S."/>
            <person name="Kjaerbolling I."/>
            <person name="Vesth T.C."/>
            <person name="Frisvad J.C."/>
            <person name="Nybo J.L."/>
            <person name="Theobald S."/>
            <person name="Kuo A."/>
            <person name="Bowyer P."/>
            <person name="Matsuda Y."/>
            <person name="Mondo S."/>
            <person name="Lyhne E.K."/>
            <person name="Kogle M.E."/>
            <person name="Clum A."/>
            <person name="Lipzen A."/>
            <person name="Salamov A."/>
            <person name="Ngan C.Y."/>
            <person name="Daum C."/>
            <person name="Chiniquy J."/>
            <person name="Barry K."/>
            <person name="LaButti K."/>
            <person name="Simmons B.A."/>
            <person name="Magnuson J.K."/>
            <person name="Mortensen U.H."/>
            <person name="Larsen T.O."/>
            <person name="Grigoriev I.V."/>
            <person name="Baker S.E."/>
            <person name="Andersen M.R."/>
            <person name="Nordberg H.P."/>
            <person name="Cantor M.N."/>
            <person name="Hua S.X."/>
        </authorList>
    </citation>
    <scope>NUCLEOTIDE SEQUENCE [LARGE SCALE GENOMIC DNA]</scope>
    <source>
        <strain evidence="2 3">CBS 102.13</strain>
    </source>
</reference>
<dbReference type="Proteomes" id="UP000234585">
    <property type="component" value="Unassembled WGS sequence"/>
</dbReference>
<dbReference type="CDD" id="cd02970">
    <property type="entry name" value="PRX_like2"/>
    <property type="match status" value="1"/>
</dbReference>
<dbReference type="Gene3D" id="3.40.30.10">
    <property type="entry name" value="Glutaredoxin"/>
    <property type="match status" value="1"/>
</dbReference>
<dbReference type="EMBL" id="KZ559120">
    <property type="protein sequence ID" value="PLB41679.1"/>
    <property type="molecule type" value="Genomic_DNA"/>
</dbReference>
<organism evidence="2 3">
    <name type="scientific">Aspergillus candidus</name>
    <dbReference type="NCBI Taxonomy" id="41067"/>
    <lineage>
        <taxon>Eukaryota</taxon>
        <taxon>Fungi</taxon>
        <taxon>Dikarya</taxon>
        <taxon>Ascomycota</taxon>
        <taxon>Pezizomycotina</taxon>
        <taxon>Eurotiomycetes</taxon>
        <taxon>Eurotiomycetidae</taxon>
        <taxon>Eurotiales</taxon>
        <taxon>Aspergillaceae</taxon>
        <taxon>Aspergillus</taxon>
        <taxon>Aspergillus subgen. Circumdati</taxon>
    </lineage>
</organism>
<dbReference type="GeneID" id="36523061"/>
<dbReference type="PANTHER" id="PTHR28630">
    <property type="match status" value="1"/>
</dbReference>
<name>A0A2I2FM26_ASPCN</name>
<dbReference type="InterPro" id="IPR032801">
    <property type="entry name" value="PXL2A/B/C"/>
</dbReference>
<dbReference type="STRING" id="41067.A0A2I2FM26"/>
<dbReference type="SUPFAM" id="SSF52833">
    <property type="entry name" value="Thioredoxin-like"/>
    <property type="match status" value="1"/>
</dbReference>
<dbReference type="AlphaFoldDB" id="A0A2I2FM26"/>
<dbReference type="RefSeq" id="XP_024675691.1">
    <property type="nucleotide sequence ID" value="XM_024815901.1"/>
</dbReference>
<dbReference type="FunFam" id="3.40.30.10:FF:000404">
    <property type="entry name" value="WGS project CABT00000000 data, contig 2.14"/>
    <property type="match status" value="1"/>
</dbReference>
<proteinExistence type="predicted"/>
<dbReference type="OrthoDB" id="40334at2759"/>
<sequence length="227" mass="25291">MSAESPTEQGAHPSPIENSKLPSRETIRTIHDRTVLDKDGQAHRFGSLYSGPGVAKRVLVIFVRHFFCGSCQEFLRTLSESITPETLQPQQTSIVVIGCGDPVLIELYERETSCRFPIYADPTRQLYQDLGLVSTWDLGPQPDYIKKSMPRIVIESIFQALKHVPSGLAHKGGDSKQIGGEFLFEPVEEGPTEGEGAEKQVTWFHRMTTTRDHTEVPELKKILGTGT</sequence>
<gene>
    <name evidence="2" type="ORF">BDW47DRAFT_122714</name>
</gene>
<evidence type="ECO:0000313" key="3">
    <source>
        <dbReference type="Proteomes" id="UP000234585"/>
    </source>
</evidence>
<keyword evidence="3" id="KW-1185">Reference proteome</keyword>
<accession>A0A2I2FM26</accession>
<evidence type="ECO:0000313" key="2">
    <source>
        <dbReference type="EMBL" id="PLB41679.1"/>
    </source>
</evidence>
<dbReference type="PANTHER" id="PTHR28630:SF3">
    <property type="entry name" value="PEROXIREDOXIN-LIKE 2C"/>
    <property type="match status" value="1"/>
</dbReference>